<reference evidence="2 3" key="1">
    <citation type="submission" date="2020-08" db="EMBL/GenBank/DDBJ databases">
        <title>Sequencing the genomes of 1000 actinobacteria strains.</title>
        <authorList>
            <person name="Klenk H.-P."/>
        </authorList>
    </citation>
    <scope>NUCLEOTIDE SEQUENCE [LARGE SCALE GENOMIC DNA]</scope>
    <source>
        <strain evidence="2 3">DSM 45886</strain>
    </source>
</reference>
<dbReference type="RefSeq" id="WP_184537001.1">
    <property type="nucleotide sequence ID" value="NZ_JACHJW010000001.1"/>
</dbReference>
<dbReference type="SUPFAM" id="SSF52047">
    <property type="entry name" value="RNI-like"/>
    <property type="match status" value="1"/>
</dbReference>
<evidence type="ECO:0000313" key="2">
    <source>
        <dbReference type="EMBL" id="MBB4961403.1"/>
    </source>
</evidence>
<dbReference type="InterPro" id="IPR032675">
    <property type="entry name" value="LRR_dom_sf"/>
</dbReference>
<feature type="compositionally biased region" description="Acidic residues" evidence="1">
    <location>
        <begin position="303"/>
        <end position="314"/>
    </location>
</feature>
<dbReference type="NCBIfam" id="NF038076">
    <property type="entry name" value="fam_STM4015"/>
    <property type="match status" value="1"/>
</dbReference>
<feature type="region of interest" description="Disordered" evidence="1">
    <location>
        <begin position="303"/>
        <end position="322"/>
    </location>
</feature>
<evidence type="ECO:0008006" key="4">
    <source>
        <dbReference type="Google" id="ProtNLM"/>
    </source>
</evidence>
<evidence type="ECO:0000256" key="1">
    <source>
        <dbReference type="SAM" id="MobiDB-lite"/>
    </source>
</evidence>
<organism evidence="2 3">
    <name type="scientific">Micromonospora polyrhachis</name>
    <dbReference type="NCBI Taxonomy" id="1282883"/>
    <lineage>
        <taxon>Bacteria</taxon>
        <taxon>Bacillati</taxon>
        <taxon>Actinomycetota</taxon>
        <taxon>Actinomycetes</taxon>
        <taxon>Micromonosporales</taxon>
        <taxon>Micromonosporaceae</taxon>
        <taxon>Micromonospora</taxon>
    </lineage>
</organism>
<name>A0A7W7SV26_9ACTN</name>
<sequence length="322" mass="34512">MTISEHVAEFAGLPCFQFEEGAELPETPASVAWRVEAWGEDDPDWEAQLSPTFQRVFESFLGTVDPATVTALVIGSWGYAASNTAPIEQLCAAASRLTGLRALFLGDITSEDCEISWIRQGDITPLLAAYPDLEVLWVRGADPQQADEPGVLRLDPVRHTALRELVIESGGLPGSVVRGVGECDLPALEVLELWLGTDDYGGDATVDDLAPILAGNRLPELRYLGLRDAEIADEVAAALAAAPVVAQLDIINLSLGTLSDEGAAALLAGQPLTHLRRLDLHHHYLGEEMVEQLSAALSGVEVDLSDPQEPDEDGDRYVAVSE</sequence>
<keyword evidence="3" id="KW-1185">Reference proteome</keyword>
<proteinExistence type="predicted"/>
<dbReference type="EMBL" id="JACHJW010000001">
    <property type="protein sequence ID" value="MBB4961403.1"/>
    <property type="molecule type" value="Genomic_DNA"/>
</dbReference>
<gene>
    <name evidence="2" type="ORF">FHR38_005136</name>
</gene>
<protein>
    <recommendedName>
        <fullName evidence="4">Cytoplasmic protein</fullName>
    </recommendedName>
</protein>
<evidence type="ECO:0000313" key="3">
    <source>
        <dbReference type="Proteomes" id="UP000578819"/>
    </source>
</evidence>
<dbReference type="Gene3D" id="3.80.10.10">
    <property type="entry name" value="Ribonuclease Inhibitor"/>
    <property type="match status" value="1"/>
</dbReference>
<dbReference type="Proteomes" id="UP000578819">
    <property type="component" value="Unassembled WGS sequence"/>
</dbReference>
<comment type="caution">
    <text evidence="2">The sequence shown here is derived from an EMBL/GenBank/DDBJ whole genome shotgun (WGS) entry which is preliminary data.</text>
</comment>
<dbReference type="AlphaFoldDB" id="A0A7W7SV26"/>
<dbReference type="InterPro" id="IPR047722">
    <property type="entry name" value="STM4015-like"/>
</dbReference>
<accession>A0A7W7SV26</accession>